<evidence type="ECO:0000256" key="4">
    <source>
        <dbReference type="ARBA" id="ARBA00022670"/>
    </source>
</evidence>
<feature type="compositionally biased region" description="Low complexity" evidence="14">
    <location>
        <begin position="794"/>
        <end position="824"/>
    </location>
</feature>
<evidence type="ECO:0000256" key="8">
    <source>
        <dbReference type="ARBA" id="ARBA00022960"/>
    </source>
</evidence>
<keyword evidence="6" id="KW-0808">Transferase</keyword>
<keyword evidence="8" id="KW-0133">Cell shape</keyword>
<evidence type="ECO:0000313" key="18">
    <source>
        <dbReference type="Proteomes" id="UP000271708"/>
    </source>
</evidence>
<keyword evidence="5" id="KW-0328">Glycosyltransferase</keyword>
<evidence type="ECO:0000256" key="10">
    <source>
        <dbReference type="ARBA" id="ARBA00023268"/>
    </source>
</evidence>
<name>A0A5P8FK01_9MICO</name>
<comment type="similarity">
    <text evidence="2">In the N-terminal section; belongs to the glycosyltransferase 51 family.</text>
</comment>
<keyword evidence="4" id="KW-0645">Protease</keyword>
<keyword evidence="15" id="KW-1133">Transmembrane helix</keyword>
<dbReference type="InterPro" id="IPR036950">
    <property type="entry name" value="PBP_transglycosylase"/>
</dbReference>
<evidence type="ECO:0000256" key="12">
    <source>
        <dbReference type="ARBA" id="ARBA00034000"/>
    </source>
</evidence>
<dbReference type="InterPro" id="IPR001460">
    <property type="entry name" value="PCN-bd_Tpept"/>
</dbReference>
<evidence type="ECO:0000256" key="3">
    <source>
        <dbReference type="ARBA" id="ARBA00022645"/>
    </source>
</evidence>
<feature type="transmembrane region" description="Helical" evidence="15">
    <location>
        <begin position="12"/>
        <end position="38"/>
    </location>
</feature>
<dbReference type="Pfam" id="PF00905">
    <property type="entry name" value="Transpeptidase"/>
    <property type="match status" value="1"/>
</dbReference>
<proteinExistence type="inferred from homology"/>
<reference evidence="17 18" key="1">
    <citation type="submission" date="2019-09" db="EMBL/GenBank/DDBJ databases">
        <title>Complete Genome Sequence of Janibacter melonis M714 with both human health impact and industrial applications.</title>
        <authorList>
            <person name="Jin M."/>
            <person name="Zhao Q.R."/>
        </authorList>
    </citation>
    <scope>NUCLEOTIDE SEQUENCE [LARGE SCALE GENOMIC DNA]</scope>
    <source>
        <strain evidence="17 18">M714</strain>
    </source>
</reference>
<evidence type="ECO:0000256" key="13">
    <source>
        <dbReference type="ARBA" id="ARBA00049902"/>
    </source>
</evidence>
<dbReference type="PROSITE" id="PS51178">
    <property type="entry name" value="PASTA"/>
    <property type="match status" value="1"/>
</dbReference>
<organism evidence="17 18">
    <name type="scientific">Janibacter melonis</name>
    <dbReference type="NCBI Taxonomy" id="262209"/>
    <lineage>
        <taxon>Bacteria</taxon>
        <taxon>Bacillati</taxon>
        <taxon>Actinomycetota</taxon>
        <taxon>Actinomycetes</taxon>
        <taxon>Micrococcales</taxon>
        <taxon>Intrasporangiaceae</taxon>
        <taxon>Janibacter</taxon>
    </lineage>
</organism>
<comment type="catalytic activity">
    <reaction evidence="12">
        <text>Preferential cleavage: (Ac)2-L-Lys-D-Ala-|-D-Ala. Also transpeptidation of peptidyl-alanyl moieties that are N-acyl substituents of D-alanine.</text>
        <dbReference type="EC" id="3.4.16.4"/>
    </reaction>
</comment>
<keyword evidence="9" id="KW-0573">Peptidoglycan synthesis</keyword>
<keyword evidence="3" id="KW-0121">Carboxypeptidase</keyword>
<evidence type="ECO:0000256" key="11">
    <source>
        <dbReference type="ARBA" id="ARBA00023316"/>
    </source>
</evidence>
<evidence type="ECO:0000256" key="6">
    <source>
        <dbReference type="ARBA" id="ARBA00022679"/>
    </source>
</evidence>
<keyword evidence="15" id="KW-0472">Membrane</keyword>
<feature type="compositionally biased region" description="Basic and acidic residues" evidence="14">
    <location>
        <begin position="840"/>
        <end position="850"/>
    </location>
</feature>
<dbReference type="GO" id="GO:0009002">
    <property type="term" value="F:serine-type D-Ala-D-Ala carboxypeptidase activity"/>
    <property type="evidence" value="ECO:0007669"/>
    <property type="project" value="UniProtKB-EC"/>
</dbReference>
<evidence type="ECO:0000259" key="16">
    <source>
        <dbReference type="PROSITE" id="PS51178"/>
    </source>
</evidence>
<dbReference type="Proteomes" id="UP000271708">
    <property type="component" value="Chromosome"/>
</dbReference>
<dbReference type="GO" id="GO:0071555">
    <property type="term" value="P:cell wall organization"/>
    <property type="evidence" value="ECO:0007669"/>
    <property type="project" value="UniProtKB-KW"/>
</dbReference>
<dbReference type="InterPro" id="IPR012338">
    <property type="entry name" value="Beta-lactam/transpept-like"/>
</dbReference>
<dbReference type="FunFam" id="1.10.3810.10:FF:000001">
    <property type="entry name" value="Penicillin-binding protein 1A"/>
    <property type="match status" value="1"/>
</dbReference>
<dbReference type="GO" id="GO:0008955">
    <property type="term" value="F:peptidoglycan glycosyltransferase activity"/>
    <property type="evidence" value="ECO:0007669"/>
    <property type="project" value="UniProtKB-EC"/>
</dbReference>
<accession>A0A5P8FK01</accession>
<dbReference type="Gene3D" id="1.10.3810.10">
    <property type="entry name" value="Biosynthetic peptidoglycan transglycosylase-like"/>
    <property type="match status" value="1"/>
</dbReference>
<dbReference type="KEGG" id="jme:EEW87_002230"/>
<keyword evidence="15" id="KW-0812">Transmembrane</keyword>
<dbReference type="Gene3D" id="3.40.710.10">
    <property type="entry name" value="DD-peptidase/beta-lactamase superfamily"/>
    <property type="match status" value="1"/>
</dbReference>
<comment type="catalytic activity">
    <reaction evidence="13">
        <text>[GlcNAc-(1-&gt;4)-Mur2Ac(oyl-L-Ala-gamma-D-Glu-L-Lys-D-Ala-D-Ala)](n)-di-trans,octa-cis-undecaprenyl diphosphate + beta-D-GlcNAc-(1-&gt;4)-Mur2Ac(oyl-L-Ala-gamma-D-Glu-L-Lys-D-Ala-D-Ala)-di-trans,octa-cis-undecaprenyl diphosphate = [GlcNAc-(1-&gt;4)-Mur2Ac(oyl-L-Ala-gamma-D-Glu-L-Lys-D-Ala-D-Ala)](n+1)-di-trans,octa-cis-undecaprenyl diphosphate + di-trans,octa-cis-undecaprenyl diphosphate + H(+)</text>
        <dbReference type="Rhea" id="RHEA:23708"/>
        <dbReference type="Rhea" id="RHEA-COMP:9602"/>
        <dbReference type="Rhea" id="RHEA-COMP:9603"/>
        <dbReference type="ChEBI" id="CHEBI:15378"/>
        <dbReference type="ChEBI" id="CHEBI:58405"/>
        <dbReference type="ChEBI" id="CHEBI:60033"/>
        <dbReference type="ChEBI" id="CHEBI:78435"/>
        <dbReference type="EC" id="2.4.99.28"/>
    </reaction>
</comment>
<dbReference type="Pfam" id="PF03793">
    <property type="entry name" value="PASTA"/>
    <property type="match status" value="1"/>
</dbReference>
<dbReference type="SUPFAM" id="SSF56601">
    <property type="entry name" value="beta-lactamase/transpeptidase-like"/>
    <property type="match status" value="1"/>
</dbReference>
<sequence length="850" mass="89820">MEDMSRSAMPNLVRLLGAFVAVAVGMGLISAGLLMPFAGASGSAARGTVGAFEDLDGEFTAISLAQQSKIYSADGKVLATPYDANRIIVPMSKISKNMINAQLAIEDSRFYEHGGIDLRGTSRAFFSNISSGATQGGSSITQQYVKIMLQEKAIREDDQEAAKEAVEQTYSRKLQEMKYALDVEKTHTKGQILNNYLNLVYYGDQAYGVEAAARHFFSTSARKLTVGEAATLAGVVQSPSRLNIRTNPKEVQERRDLVLDRMLSLGDITPGQHKKYTKQKVSDMLRIKESEGGTCTKAVDPYFCNYVMEYLKTMPELGPDPDARLQAVNTGGLKIKTTLRRDWQKKMHEELTKKVPNGDPKVGAGAAMVEPGTGKVRAIAQTSRYKVGLDRATTTYSEQAWTYPTRYGGTNGFAIGSTAKMYVLAAALANGKPMNGTVNAPTAAPGNQHAFPKTAFNPGCTVGEPTWKVQNDFLTGGVMTLRKATAQSINTAFAQLASDIGSCKIPGVMAKMGLSDGNGQTYGLSIDYSTGKKIKDDYAISNIVLGSDSTSPLQLASSYATLAADGMYCPPTPIESITKANGKQIKIKPPKCTRALETGVARGVTHLLRGTLEDQGGTAATQRLADGRVAAGKTGTTENHGESWFAGYTPQLATAVWVGTPLGDGPNMEMDNITIGGQYYPSVFGGTIAAPLWKQIMDDASAEMPKKAFQAPSGKVVDGDYVDIPSVIGKTPAEADSILKGAGFDPRNAGVTSSTAPAGTVASTSPSGKAIKGGLVEYYVSNGVAPVTAPPAPTQTQAAPPSTTTQAQAAPPSPTSTSTSAAPTRTKGPENPKTNGKPKNTGDKPKKNDG</sequence>
<evidence type="ECO:0000256" key="5">
    <source>
        <dbReference type="ARBA" id="ARBA00022676"/>
    </source>
</evidence>
<dbReference type="InterPro" id="IPR005543">
    <property type="entry name" value="PASTA_dom"/>
</dbReference>
<evidence type="ECO:0000256" key="9">
    <source>
        <dbReference type="ARBA" id="ARBA00022984"/>
    </source>
</evidence>
<dbReference type="EMBL" id="CP044548">
    <property type="protein sequence ID" value="QFQ29400.2"/>
    <property type="molecule type" value="Genomic_DNA"/>
</dbReference>
<evidence type="ECO:0000256" key="15">
    <source>
        <dbReference type="SAM" id="Phobius"/>
    </source>
</evidence>
<dbReference type="Pfam" id="PF00912">
    <property type="entry name" value="Transgly"/>
    <property type="match status" value="1"/>
</dbReference>
<evidence type="ECO:0000256" key="2">
    <source>
        <dbReference type="ARBA" id="ARBA00007739"/>
    </source>
</evidence>
<feature type="domain" description="PASTA" evidence="16">
    <location>
        <begin position="718"/>
        <end position="782"/>
    </location>
</feature>
<dbReference type="GO" id="GO:0006508">
    <property type="term" value="P:proteolysis"/>
    <property type="evidence" value="ECO:0007669"/>
    <property type="project" value="UniProtKB-KW"/>
</dbReference>
<dbReference type="PANTHER" id="PTHR32282">
    <property type="entry name" value="BINDING PROTEIN TRANSPEPTIDASE, PUTATIVE-RELATED"/>
    <property type="match status" value="1"/>
</dbReference>
<keyword evidence="11" id="KW-0961">Cell wall biogenesis/degradation</keyword>
<dbReference type="GO" id="GO:0008360">
    <property type="term" value="P:regulation of cell shape"/>
    <property type="evidence" value="ECO:0007669"/>
    <property type="project" value="UniProtKB-KW"/>
</dbReference>
<keyword evidence="10" id="KW-0511">Multifunctional enzyme</keyword>
<evidence type="ECO:0000256" key="7">
    <source>
        <dbReference type="ARBA" id="ARBA00022801"/>
    </source>
</evidence>
<keyword evidence="7" id="KW-0378">Hydrolase</keyword>
<dbReference type="SMART" id="SM00740">
    <property type="entry name" value="PASTA"/>
    <property type="match status" value="1"/>
</dbReference>
<dbReference type="GO" id="GO:0009252">
    <property type="term" value="P:peptidoglycan biosynthetic process"/>
    <property type="evidence" value="ECO:0007669"/>
    <property type="project" value="UniProtKB-KW"/>
</dbReference>
<gene>
    <name evidence="17" type="ORF">EEW87_002230</name>
</gene>
<protein>
    <submittedName>
        <fullName evidence="17">PASTA domain-containing protein</fullName>
    </submittedName>
</protein>
<dbReference type="SUPFAM" id="SSF53955">
    <property type="entry name" value="Lysozyme-like"/>
    <property type="match status" value="1"/>
</dbReference>
<dbReference type="InterPro" id="IPR001264">
    <property type="entry name" value="Glyco_trans_51"/>
</dbReference>
<dbReference type="GO" id="GO:0008658">
    <property type="term" value="F:penicillin binding"/>
    <property type="evidence" value="ECO:0007669"/>
    <property type="project" value="InterPro"/>
</dbReference>
<dbReference type="InterPro" id="IPR023346">
    <property type="entry name" value="Lysozyme-like_dom_sf"/>
</dbReference>
<dbReference type="AlphaFoldDB" id="A0A5P8FK01"/>
<dbReference type="Gene3D" id="3.30.10.20">
    <property type="match status" value="1"/>
</dbReference>
<evidence type="ECO:0000256" key="1">
    <source>
        <dbReference type="ARBA" id="ARBA00007090"/>
    </source>
</evidence>
<feature type="region of interest" description="Disordered" evidence="14">
    <location>
        <begin position="789"/>
        <end position="850"/>
    </location>
</feature>
<evidence type="ECO:0000256" key="14">
    <source>
        <dbReference type="SAM" id="MobiDB-lite"/>
    </source>
</evidence>
<evidence type="ECO:0000313" key="17">
    <source>
        <dbReference type="EMBL" id="QFQ29400.2"/>
    </source>
</evidence>
<dbReference type="GO" id="GO:0030288">
    <property type="term" value="C:outer membrane-bounded periplasmic space"/>
    <property type="evidence" value="ECO:0007669"/>
    <property type="project" value="TreeGrafter"/>
</dbReference>
<dbReference type="InterPro" id="IPR050396">
    <property type="entry name" value="Glycosyltr_51/Transpeptidase"/>
</dbReference>
<dbReference type="PANTHER" id="PTHR32282:SF33">
    <property type="entry name" value="PEPTIDOGLYCAN GLYCOSYLTRANSFERASE"/>
    <property type="match status" value="1"/>
</dbReference>
<comment type="similarity">
    <text evidence="1">In the C-terminal section; belongs to the transpeptidase family.</text>
</comment>
<dbReference type="CDD" id="cd06577">
    <property type="entry name" value="PASTA_pknB"/>
    <property type="match status" value="1"/>
</dbReference>